<feature type="region of interest" description="Disordered" evidence="1">
    <location>
        <begin position="1"/>
        <end position="41"/>
    </location>
</feature>
<accession>A0ABY5W4C8</accession>
<evidence type="ECO:0000313" key="2">
    <source>
        <dbReference type="EMBL" id="UWP84923.1"/>
    </source>
</evidence>
<dbReference type="RefSeq" id="WP_259862932.1">
    <property type="nucleotide sequence ID" value="NZ_CP073720.1"/>
</dbReference>
<keyword evidence="3" id="KW-1185">Reference proteome</keyword>
<gene>
    <name evidence="2" type="ORF">Dfulv_12110</name>
</gene>
<feature type="compositionally biased region" description="Basic and acidic residues" evidence="1">
    <location>
        <begin position="1"/>
        <end position="29"/>
    </location>
</feature>
<reference evidence="2" key="2">
    <citation type="submission" date="2022-09" db="EMBL/GenBank/DDBJ databases">
        <title>Biosynthetic gene clusters of Dactylosporangioum fulvum.</title>
        <authorList>
            <person name="Caradec T."/>
        </authorList>
    </citation>
    <scope>NUCLEOTIDE SEQUENCE</scope>
    <source>
        <strain evidence="2">NRRL B-16292</strain>
    </source>
</reference>
<proteinExistence type="predicted"/>
<reference evidence="2" key="1">
    <citation type="submission" date="2021-04" db="EMBL/GenBank/DDBJ databases">
        <authorList>
            <person name="Hartkoorn R.C."/>
            <person name="Beaudoing E."/>
            <person name="Hot D."/>
        </authorList>
    </citation>
    <scope>NUCLEOTIDE SEQUENCE</scope>
    <source>
        <strain evidence="2">NRRL B-16292</strain>
    </source>
</reference>
<dbReference type="Proteomes" id="UP001059617">
    <property type="component" value="Chromosome"/>
</dbReference>
<name>A0ABY5W4C8_9ACTN</name>
<protein>
    <submittedName>
        <fullName evidence="2">Uncharacterized protein</fullName>
    </submittedName>
</protein>
<evidence type="ECO:0000313" key="3">
    <source>
        <dbReference type="Proteomes" id="UP001059617"/>
    </source>
</evidence>
<dbReference type="EMBL" id="CP073720">
    <property type="protein sequence ID" value="UWP84923.1"/>
    <property type="molecule type" value="Genomic_DNA"/>
</dbReference>
<sequence>MSQKNREAQQRGPHDDGRLSTDFGPKYEQRSAAAMKETAIP</sequence>
<evidence type="ECO:0000256" key="1">
    <source>
        <dbReference type="SAM" id="MobiDB-lite"/>
    </source>
</evidence>
<organism evidence="2 3">
    <name type="scientific">Dactylosporangium fulvum</name>
    <dbReference type="NCBI Taxonomy" id="53359"/>
    <lineage>
        <taxon>Bacteria</taxon>
        <taxon>Bacillati</taxon>
        <taxon>Actinomycetota</taxon>
        <taxon>Actinomycetes</taxon>
        <taxon>Micromonosporales</taxon>
        <taxon>Micromonosporaceae</taxon>
        <taxon>Dactylosporangium</taxon>
    </lineage>
</organism>